<comment type="caution">
    <text evidence="2">The sequence shown here is derived from an EMBL/GenBank/DDBJ whole genome shotgun (WGS) entry which is preliminary data.</text>
</comment>
<name>A0A6B3SMM2_9BURK</name>
<protein>
    <submittedName>
        <fullName evidence="2">Uncharacterized protein</fullName>
    </submittedName>
</protein>
<accession>A0A6B3SMM2</accession>
<dbReference type="Proteomes" id="UP000482155">
    <property type="component" value="Unassembled WGS sequence"/>
</dbReference>
<dbReference type="RefSeq" id="WP_163960458.1">
    <property type="nucleotide sequence ID" value="NZ_JAAIVB010000010.1"/>
</dbReference>
<evidence type="ECO:0000313" key="2">
    <source>
        <dbReference type="EMBL" id="NEX59956.1"/>
    </source>
</evidence>
<evidence type="ECO:0000256" key="1">
    <source>
        <dbReference type="SAM" id="MobiDB-lite"/>
    </source>
</evidence>
<dbReference type="AlphaFoldDB" id="A0A6B3SMM2"/>
<evidence type="ECO:0000313" key="3">
    <source>
        <dbReference type="Proteomes" id="UP000482155"/>
    </source>
</evidence>
<keyword evidence="3" id="KW-1185">Reference proteome</keyword>
<sequence length="69" mass="7910">MIFMIRLHEEQEIQAAAIALDVCLVRVGQHWRALIPASLLHTREMNASMKQEIKKGGRPPFSRRQSRSA</sequence>
<reference evidence="2 3" key="1">
    <citation type="submission" date="2020-02" db="EMBL/GenBank/DDBJ databases">
        <authorList>
            <person name="Kim M.K."/>
        </authorList>
    </citation>
    <scope>NUCLEOTIDE SEQUENCE [LARGE SCALE GENOMIC DNA]</scope>
    <source>
        <strain evidence="2 3">17J57-3</strain>
    </source>
</reference>
<proteinExistence type="predicted"/>
<dbReference type="EMBL" id="JAAIVB010000010">
    <property type="protein sequence ID" value="NEX59956.1"/>
    <property type="molecule type" value="Genomic_DNA"/>
</dbReference>
<organism evidence="2 3">
    <name type="scientific">Noviherbaspirillum galbum</name>
    <dbReference type="NCBI Taxonomy" id="2709383"/>
    <lineage>
        <taxon>Bacteria</taxon>
        <taxon>Pseudomonadati</taxon>
        <taxon>Pseudomonadota</taxon>
        <taxon>Betaproteobacteria</taxon>
        <taxon>Burkholderiales</taxon>
        <taxon>Oxalobacteraceae</taxon>
        <taxon>Noviherbaspirillum</taxon>
    </lineage>
</organism>
<gene>
    <name evidence="2" type="ORF">G3574_02595</name>
</gene>
<feature type="region of interest" description="Disordered" evidence="1">
    <location>
        <begin position="46"/>
        <end position="69"/>
    </location>
</feature>